<proteinExistence type="predicted"/>
<accession>A0ABU5J598</accession>
<keyword evidence="1" id="KW-1133">Transmembrane helix</keyword>
<gene>
    <name evidence="2" type="ORF">SM124_23310</name>
</gene>
<dbReference type="RefSeq" id="WP_322448877.1">
    <property type="nucleotide sequence ID" value="NZ_JAXOFX010000029.1"/>
</dbReference>
<evidence type="ECO:0000256" key="1">
    <source>
        <dbReference type="SAM" id="Phobius"/>
    </source>
</evidence>
<name>A0ABU5J598_9BACI</name>
<protein>
    <submittedName>
        <fullName evidence="2">Uncharacterized protein</fullName>
    </submittedName>
</protein>
<feature type="transmembrane region" description="Helical" evidence="1">
    <location>
        <begin position="63"/>
        <end position="83"/>
    </location>
</feature>
<evidence type="ECO:0000313" key="3">
    <source>
        <dbReference type="Proteomes" id="UP001290455"/>
    </source>
</evidence>
<dbReference type="Proteomes" id="UP001290455">
    <property type="component" value="Unassembled WGS sequence"/>
</dbReference>
<sequence>MDKKKQNEEFLKPDPLLKMHLDSYQVDIPDFPMKKNRFSRLIGYLASPTNNPFEGYVNLSGSLVVLSVSPILIGLVLMGIQILRVSL</sequence>
<comment type="caution">
    <text evidence="2">The sequence shown here is derived from an EMBL/GenBank/DDBJ whole genome shotgun (WGS) entry which is preliminary data.</text>
</comment>
<keyword evidence="1" id="KW-0472">Membrane</keyword>
<keyword evidence="3" id="KW-1185">Reference proteome</keyword>
<organism evidence="2 3">
    <name type="scientific">Robertmurraya mangrovi</name>
    <dbReference type="NCBI Taxonomy" id="3098077"/>
    <lineage>
        <taxon>Bacteria</taxon>
        <taxon>Bacillati</taxon>
        <taxon>Bacillota</taxon>
        <taxon>Bacilli</taxon>
        <taxon>Bacillales</taxon>
        <taxon>Bacillaceae</taxon>
        <taxon>Robertmurraya</taxon>
    </lineage>
</organism>
<dbReference type="EMBL" id="JAXOFX010000029">
    <property type="protein sequence ID" value="MDZ5474598.1"/>
    <property type="molecule type" value="Genomic_DNA"/>
</dbReference>
<reference evidence="2 3" key="1">
    <citation type="submission" date="2023-11" db="EMBL/GenBank/DDBJ databases">
        <title>Bacillus jintuensis, isolated from a mudflat on the Beibu Gulf coast.</title>
        <authorList>
            <person name="Li M."/>
        </authorList>
    </citation>
    <scope>NUCLEOTIDE SEQUENCE [LARGE SCALE GENOMIC DNA]</scope>
    <source>
        <strain evidence="2 3">31A1R</strain>
    </source>
</reference>
<keyword evidence="1" id="KW-0812">Transmembrane</keyword>
<evidence type="ECO:0000313" key="2">
    <source>
        <dbReference type="EMBL" id="MDZ5474598.1"/>
    </source>
</evidence>